<organism evidence="1 2">
    <name type="scientific">Stieleria magnilauensis</name>
    <dbReference type="NCBI Taxonomy" id="2527963"/>
    <lineage>
        <taxon>Bacteria</taxon>
        <taxon>Pseudomonadati</taxon>
        <taxon>Planctomycetota</taxon>
        <taxon>Planctomycetia</taxon>
        <taxon>Pirellulales</taxon>
        <taxon>Pirellulaceae</taxon>
        <taxon>Stieleria</taxon>
    </lineage>
</organism>
<dbReference type="EMBL" id="CP036432">
    <property type="protein sequence ID" value="QDV84078.1"/>
    <property type="molecule type" value="Genomic_DNA"/>
</dbReference>
<proteinExistence type="predicted"/>
<name>A0ABX5XPY8_9BACT</name>
<keyword evidence="2" id="KW-1185">Reference proteome</keyword>
<dbReference type="Proteomes" id="UP000318081">
    <property type="component" value="Chromosome"/>
</dbReference>
<evidence type="ECO:0000313" key="2">
    <source>
        <dbReference type="Proteomes" id="UP000318081"/>
    </source>
</evidence>
<evidence type="ECO:0000313" key="1">
    <source>
        <dbReference type="EMBL" id="QDV84078.1"/>
    </source>
</evidence>
<sequence>MKHHGSPLPRFLASLSESGIGGEGLGVRGISSVRRCWMTATIRSRTPVGSGDMSYAGMRTTSNRHSRNQRCIAHRIRTSKLSSGATTIARHQLNRAFQLIQSAALITSKLITSKLGGVVIASSFRHADSPSPPAPLPQTSLYSSQRFRVLKSVGVHHPFESTKRLVRGRGEPF</sequence>
<protein>
    <submittedName>
        <fullName evidence="1">Uncharacterized protein</fullName>
    </submittedName>
</protein>
<gene>
    <name evidence="1" type="ORF">TBK1r_30230</name>
</gene>
<reference evidence="1 2" key="1">
    <citation type="submission" date="2019-02" db="EMBL/GenBank/DDBJ databases">
        <title>Deep-cultivation of Planctomycetes and their phenomic and genomic characterization uncovers novel biology.</title>
        <authorList>
            <person name="Wiegand S."/>
            <person name="Jogler M."/>
            <person name="Boedeker C."/>
            <person name="Pinto D."/>
            <person name="Vollmers J."/>
            <person name="Rivas-Marin E."/>
            <person name="Kohn T."/>
            <person name="Peeters S.H."/>
            <person name="Heuer A."/>
            <person name="Rast P."/>
            <person name="Oberbeckmann S."/>
            <person name="Bunk B."/>
            <person name="Jeske O."/>
            <person name="Meyerdierks A."/>
            <person name="Storesund J.E."/>
            <person name="Kallscheuer N."/>
            <person name="Luecker S."/>
            <person name="Lage O.M."/>
            <person name="Pohl T."/>
            <person name="Merkel B.J."/>
            <person name="Hornburger P."/>
            <person name="Mueller R.-W."/>
            <person name="Bruemmer F."/>
            <person name="Labrenz M."/>
            <person name="Spormann A.M."/>
            <person name="Op den Camp H."/>
            <person name="Overmann J."/>
            <person name="Amann R."/>
            <person name="Jetten M.S.M."/>
            <person name="Mascher T."/>
            <person name="Medema M.H."/>
            <person name="Devos D.P."/>
            <person name="Kaster A.-K."/>
            <person name="Ovreas L."/>
            <person name="Rohde M."/>
            <person name="Galperin M.Y."/>
            <person name="Jogler C."/>
        </authorList>
    </citation>
    <scope>NUCLEOTIDE SEQUENCE [LARGE SCALE GENOMIC DNA]</scope>
    <source>
        <strain evidence="1 2">TBK1r</strain>
    </source>
</reference>
<accession>A0ABX5XPY8</accession>